<evidence type="ECO:0000313" key="2">
    <source>
        <dbReference type="Proteomes" id="UP000272025"/>
    </source>
</evidence>
<sequence>CFRISWSSSAVTLVVLVSGNSHVYGWIPILASRAATHELWVEFPGRQSRHNDEVGNKESLFEYRHNTIDLPPSILVENGK</sequence>
<gene>
    <name evidence="1" type="ORF">SODALDRAFT_374796</name>
</gene>
<dbReference type="RefSeq" id="XP_028470273.1">
    <property type="nucleotide sequence ID" value="XM_028614700.1"/>
</dbReference>
<reference evidence="1 2" key="1">
    <citation type="journal article" date="2018" name="Mol. Ecol.">
        <title>The obligate alkalophilic soda-lake fungus Sodiomyces alkalinus has shifted to a protein diet.</title>
        <authorList>
            <person name="Grum-Grzhimaylo A.A."/>
            <person name="Falkoski D.L."/>
            <person name="van den Heuvel J."/>
            <person name="Valero-Jimenez C.A."/>
            <person name="Min B."/>
            <person name="Choi I.G."/>
            <person name="Lipzen A."/>
            <person name="Daum C.G."/>
            <person name="Aanen D.K."/>
            <person name="Tsang A."/>
            <person name="Henrissat B."/>
            <person name="Bilanenko E.N."/>
            <person name="de Vries R.P."/>
            <person name="van Kan J.A.L."/>
            <person name="Grigoriev I.V."/>
            <person name="Debets A.J.M."/>
        </authorList>
    </citation>
    <scope>NUCLEOTIDE SEQUENCE [LARGE SCALE GENOMIC DNA]</scope>
    <source>
        <strain evidence="1 2">F11</strain>
    </source>
</reference>
<proteinExistence type="predicted"/>
<dbReference type="Proteomes" id="UP000272025">
    <property type="component" value="Unassembled WGS sequence"/>
</dbReference>
<name>A0A3N2Q704_SODAK</name>
<protein>
    <submittedName>
        <fullName evidence="1">Uncharacterized protein</fullName>
    </submittedName>
</protein>
<dbReference type="AlphaFoldDB" id="A0A3N2Q704"/>
<dbReference type="GeneID" id="39583178"/>
<accession>A0A3N2Q704</accession>
<evidence type="ECO:0000313" key="1">
    <source>
        <dbReference type="EMBL" id="ROT42467.1"/>
    </source>
</evidence>
<feature type="non-terminal residue" evidence="1">
    <location>
        <position position="1"/>
    </location>
</feature>
<keyword evidence="2" id="KW-1185">Reference proteome</keyword>
<dbReference type="EMBL" id="ML119051">
    <property type="protein sequence ID" value="ROT42467.1"/>
    <property type="molecule type" value="Genomic_DNA"/>
</dbReference>
<organism evidence="1 2">
    <name type="scientific">Sodiomyces alkalinus (strain CBS 110278 / VKM F-3762 / F11)</name>
    <name type="common">Alkaliphilic filamentous fungus</name>
    <dbReference type="NCBI Taxonomy" id="1314773"/>
    <lineage>
        <taxon>Eukaryota</taxon>
        <taxon>Fungi</taxon>
        <taxon>Dikarya</taxon>
        <taxon>Ascomycota</taxon>
        <taxon>Pezizomycotina</taxon>
        <taxon>Sordariomycetes</taxon>
        <taxon>Hypocreomycetidae</taxon>
        <taxon>Glomerellales</taxon>
        <taxon>Plectosphaerellaceae</taxon>
        <taxon>Sodiomyces</taxon>
    </lineage>
</organism>